<dbReference type="InterPro" id="IPR005939">
    <property type="entry name" value="BLH_phosphatase-like"/>
</dbReference>
<name>A0A1M5LDC9_9RHOB</name>
<protein>
    <submittedName>
        <fullName evidence="2">TIGR01244 family protein</fullName>
    </submittedName>
</protein>
<evidence type="ECO:0000259" key="1">
    <source>
        <dbReference type="Pfam" id="PF04273"/>
    </source>
</evidence>
<dbReference type="InterPro" id="IPR029021">
    <property type="entry name" value="Prot-tyrosine_phosphatase-like"/>
</dbReference>
<dbReference type="GO" id="GO:0016787">
    <property type="term" value="F:hydrolase activity"/>
    <property type="evidence" value="ECO:0007669"/>
    <property type="project" value="InterPro"/>
</dbReference>
<keyword evidence="3" id="KW-1185">Reference proteome</keyword>
<dbReference type="AlphaFoldDB" id="A0A1M5LDC9"/>
<dbReference type="RefSeq" id="WP_072898639.1">
    <property type="nucleotide sequence ID" value="NZ_FQXB01000001.1"/>
</dbReference>
<dbReference type="STRING" id="1508389.SAMN05444003_0230"/>
<organism evidence="2 3">
    <name type="scientific">Cognatiyoonia sediminum</name>
    <dbReference type="NCBI Taxonomy" id="1508389"/>
    <lineage>
        <taxon>Bacteria</taxon>
        <taxon>Pseudomonadati</taxon>
        <taxon>Pseudomonadota</taxon>
        <taxon>Alphaproteobacteria</taxon>
        <taxon>Rhodobacterales</taxon>
        <taxon>Paracoccaceae</taxon>
        <taxon>Cognatiyoonia</taxon>
    </lineage>
</organism>
<dbReference type="Pfam" id="PF04273">
    <property type="entry name" value="BLH_phosphatase"/>
    <property type="match status" value="1"/>
</dbReference>
<feature type="domain" description="Beta-lactamase hydrolase-like protein phosphatase-like" evidence="1">
    <location>
        <begin position="2"/>
        <end position="109"/>
    </location>
</feature>
<sequence length="141" mass="15136">MDIRRLCDSYAVSPQINPEDVTAIKEAGFGTIICNRPDMEIPPSHHAEVVKAAAENVGLNFVKIPLTHQTMSVELAKEQRAIIDASDEPVFAYCASGTRCSIVWALGQAEDTSADDILNATSAAGYDLGGMRPTLDSLKKS</sequence>
<dbReference type="EMBL" id="FQXB01000001">
    <property type="protein sequence ID" value="SHG63027.1"/>
    <property type="molecule type" value="Genomic_DNA"/>
</dbReference>
<dbReference type="OrthoDB" id="9805710at2"/>
<gene>
    <name evidence="2" type="ORF">SAMN05444003_0230</name>
</gene>
<evidence type="ECO:0000313" key="3">
    <source>
        <dbReference type="Proteomes" id="UP000184074"/>
    </source>
</evidence>
<accession>A0A1M5LDC9</accession>
<proteinExistence type="predicted"/>
<reference evidence="2 3" key="1">
    <citation type="submission" date="2016-11" db="EMBL/GenBank/DDBJ databases">
        <authorList>
            <person name="Jaros S."/>
            <person name="Januszkiewicz K."/>
            <person name="Wedrychowicz H."/>
        </authorList>
    </citation>
    <scope>NUCLEOTIDE SEQUENCE [LARGE SCALE GENOMIC DNA]</scope>
    <source>
        <strain evidence="2 3">DSM 28715</strain>
    </source>
</reference>
<dbReference type="Proteomes" id="UP000184074">
    <property type="component" value="Unassembled WGS sequence"/>
</dbReference>
<dbReference type="Gene3D" id="3.90.190.10">
    <property type="entry name" value="Protein tyrosine phosphatase superfamily"/>
    <property type="match status" value="1"/>
</dbReference>
<dbReference type="CDD" id="cd14503">
    <property type="entry name" value="PTP-bact"/>
    <property type="match status" value="1"/>
</dbReference>
<dbReference type="NCBIfam" id="TIGR01244">
    <property type="entry name" value="TIGR01244 family sulfur transferase"/>
    <property type="match status" value="1"/>
</dbReference>
<evidence type="ECO:0000313" key="2">
    <source>
        <dbReference type="EMBL" id="SHG63027.1"/>
    </source>
</evidence>